<evidence type="ECO:0000259" key="1">
    <source>
        <dbReference type="Pfam" id="PF12937"/>
    </source>
</evidence>
<dbReference type="Pfam" id="PF12937">
    <property type="entry name" value="F-box-like"/>
    <property type="match status" value="1"/>
</dbReference>
<dbReference type="OrthoDB" id="2447803at2759"/>
<dbReference type="Gene3D" id="3.80.10.10">
    <property type="entry name" value="Ribonuclease Inhibitor"/>
    <property type="match status" value="1"/>
</dbReference>
<dbReference type="InterPro" id="IPR032675">
    <property type="entry name" value="LRR_dom_sf"/>
</dbReference>
<sequence>MLSGSSAHRALSIPELLDVVFSYLDQVDNANNACVCRHWSEIALDSLWREVDNVRRLFNVLAPLRNYGQGMRYEFSRGLEPSDWERFKPYSRRVRRLRFCDDFMRSKALQSIFDAVARSRTTLAILPNLHTLEWIAPTFRSLNLSVLFMHDSVKHLIIGIPGEVVEVSPLSFFKDIVARMPAITELDLRIMAPASAIEKDTLFLFNNLPMLKKVTVPYCHITSGAITELSKLKNLGVVEFQWGEQQGRGDVKDVQLFSPVLSEGAFPSLWDLSLYASLDHVTRFFDQKFSPTNLTMLYVGSHVLETPASLCSFLNVIADNCQLLTVLYLELLSCHQPPEPAEDTSISFENLRPLLRCPNVTSFEITHEYPLRVTQDQIEELAHKWPSLKRLSLISDPVVLNPPSLTLRALLPFARHCPRLGHLGLYVQASVLDIPEHEEIKPFQALSQLALGLSDVADEGAVAMVLARLCPLGCEMEFGVTWHQLLDGEFSNDEIEDTVESVALADEVQRRCNQWREVARLLPLMTKLRLQERERSKNMTLELEDLRTRNRILMDRAKMDETGSCVIS</sequence>
<dbReference type="PANTHER" id="PTHR38926">
    <property type="entry name" value="F-BOX DOMAIN CONTAINING PROTEIN, EXPRESSED"/>
    <property type="match status" value="1"/>
</dbReference>
<accession>A0A0C9SRR7</accession>
<dbReference type="PANTHER" id="PTHR38926:SF72">
    <property type="entry name" value="IM:7136021-RELATED"/>
    <property type="match status" value="1"/>
</dbReference>
<dbReference type="Gene3D" id="1.20.1280.50">
    <property type="match status" value="1"/>
</dbReference>
<evidence type="ECO:0000313" key="2">
    <source>
        <dbReference type="EMBL" id="KII84967.1"/>
    </source>
</evidence>
<organism evidence="2 3">
    <name type="scientific">Plicaturopsis crispa FD-325 SS-3</name>
    <dbReference type="NCBI Taxonomy" id="944288"/>
    <lineage>
        <taxon>Eukaryota</taxon>
        <taxon>Fungi</taxon>
        <taxon>Dikarya</taxon>
        <taxon>Basidiomycota</taxon>
        <taxon>Agaricomycotina</taxon>
        <taxon>Agaricomycetes</taxon>
        <taxon>Agaricomycetidae</taxon>
        <taxon>Amylocorticiales</taxon>
        <taxon>Amylocorticiaceae</taxon>
        <taxon>Plicatura</taxon>
        <taxon>Plicaturopsis crispa</taxon>
    </lineage>
</organism>
<dbReference type="AlphaFoldDB" id="A0A0C9SRR7"/>
<proteinExistence type="predicted"/>
<dbReference type="SUPFAM" id="SSF81383">
    <property type="entry name" value="F-box domain"/>
    <property type="match status" value="1"/>
</dbReference>
<dbReference type="EMBL" id="KN832569">
    <property type="protein sequence ID" value="KII84967.1"/>
    <property type="molecule type" value="Genomic_DNA"/>
</dbReference>
<gene>
    <name evidence="2" type="ORF">PLICRDRAFT_117337</name>
</gene>
<dbReference type="HOGENOM" id="CLU_021164_5_0_1"/>
<reference evidence="2 3" key="1">
    <citation type="submission" date="2014-06" db="EMBL/GenBank/DDBJ databases">
        <title>Evolutionary Origins and Diversification of the Mycorrhizal Mutualists.</title>
        <authorList>
            <consortium name="DOE Joint Genome Institute"/>
            <consortium name="Mycorrhizal Genomics Consortium"/>
            <person name="Kohler A."/>
            <person name="Kuo A."/>
            <person name="Nagy L.G."/>
            <person name="Floudas D."/>
            <person name="Copeland A."/>
            <person name="Barry K.W."/>
            <person name="Cichocki N."/>
            <person name="Veneault-Fourrey C."/>
            <person name="LaButti K."/>
            <person name="Lindquist E.A."/>
            <person name="Lipzen A."/>
            <person name="Lundell T."/>
            <person name="Morin E."/>
            <person name="Murat C."/>
            <person name="Riley R."/>
            <person name="Ohm R."/>
            <person name="Sun H."/>
            <person name="Tunlid A."/>
            <person name="Henrissat B."/>
            <person name="Grigoriev I.V."/>
            <person name="Hibbett D.S."/>
            <person name="Martin F."/>
        </authorList>
    </citation>
    <scope>NUCLEOTIDE SEQUENCE [LARGE SCALE GENOMIC DNA]</scope>
    <source>
        <strain evidence="2 3">FD-325 SS-3</strain>
    </source>
</reference>
<protein>
    <recommendedName>
        <fullName evidence="1">F-box domain-containing protein</fullName>
    </recommendedName>
</protein>
<dbReference type="SUPFAM" id="SSF52047">
    <property type="entry name" value="RNI-like"/>
    <property type="match status" value="1"/>
</dbReference>
<keyword evidence="3" id="KW-1185">Reference proteome</keyword>
<evidence type="ECO:0000313" key="3">
    <source>
        <dbReference type="Proteomes" id="UP000053263"/>
    </source>
</evidence>
<dbReference type="Proteomes" id="UP000053263">
    <property type="component" value="Unassembled WGS sequence"/>
</dbReference>
<dbReference type="InterPro" id="IPR001810">
    <property type="entry name" value="F-box_dom"/>
</dbReference>
<feature type="domain" description="F-box" evidence="1">
    <location>
        <begin position="14"/>
        <end position="52"/>
    </location>
</feature>
<dbReference type="InterPro" id="IPR036047">
    <property type="entry name" value="F-box-like_dom_sf"/>
</dbReference>
<name>A0A0C9SRR7_PLICR</name>